<keyword evidence="3" id="KW-0378">Hydrolase</keyword>
<comment type="similarity">
    <text evidence="1">Belongs to the AB hydrolase superfamily.</text>
</comment>
<dbReference type="EMBL" id="BOQL01000059">
    <property type="protein sequence ID" value="GIM76031.1"/>
    <property type="molecule type" value="Genomic_DNA"/>
</dbReference>
<evidence type="ECO:0000313" key="3">
    <source>
        <dbReference type="EMBL" id="GIM76031.1"/>
    </source>
</evidence>
<dbReference type="InterPro" id="IPR029058">
    <property type="entry name" value="AB_hydrolase_fold"/>
</dbReference>
<evidence type="ECO:0000313" key="4">
    <source>
        <dbReference type="Proteomes" id="UP000681340"/>
    </source>
</evidence>
<accession>A0A919VTI7</accession>
<gene>
    <name evidence="3" type="ORF">Aau02nite_68950</name>
</gene>
<dbReference type="AlphaFoldDB" id="A0A919VTI7"/>
<keyword evidence="4" id="KW-1185">Reference proteome</keyword>
<comment type="caution">
    <text evidence="3">The sequence shown here is derived from an EMBL/GenBank/DDBJ whole genome shotgun (WGS) entry which is preliminary data.</text>
</comment>
<dbReference type="SUPFAM" id="SSF53474">
    <property type="entry name" value="alpha/beta-Hydrolases"/>
    <property type="match status" value="1"/>
</dbReference>
<dbReference type="GO" id="GO:0016787">
    <property type="term" value="F:hydrolase activity"/>
    <property type="evidence" value="ECO:0007669"/>
    <property type="project" value="UniProtKB-KW"/>
</dbReference>
<dbReference type="Proteomes" id="UP000681340">
    <property type="component" value="Unassembled WGS sequence"/>
</dbReference>
<dbReference type="Pfam" id="PF12697">
    <property type="entry name" value="Abhydrolase_6"/>
    <property type="match status" value="1"/>
</dbReference>
<dbReference type="PANTHER" id="PTHR43039">
    <property type="entry name" value="ESTERASE-RELATED"/>
    <property type="match status" value="1"/>
</dbReference>
<protein>
    <submittedName>
        <fullName evidence="3">Hydrolase</fullName>
    </submittedName>
</protein>
<evidence type="ECO:0000259" key="2">
    <source>
        <dbReference type="Pfam" id="PF12697"/>
    </source>
</evidence>
<dbReference type="Gene3D" id="3.40.50.1820">
    <property type="entry name" value="alpha/beta hydrolase"/>
    <property type="match status" value="1"/>
</dbReference>
<dbReference type="InterPro" id="IPR000073">
    <property type="entry name" value="AB_hydrolase_1"/>
</dbReference>
<proteinExistence type="inferred from homology"/>
<evidence type="ECO:0000256" key="1">
    <source>
        <dbReference type="ARBA" id="ARBA00008645"/>
    </source>
</evidence>
<organism evidence="3 4">
    <name type="scientific">Actinoplanes auranticolor</name>
    <dbReference type="NCBI Taxonomy" id="47988"/>
    <lineage>
        <taxon>Bacteria</taxon>
        <taxon>Bacillati</taxon>
        <taxon>Actinomycetota</taxon>
        <taxon>Actinomycetes</taxon>
        <taxon>Micromonosporales</taxon>
        <taxon>Micromonosporaceae</taxon>
        <taxon>Actinoplanes</taxon>
    </lineage>
</organism>
<name>A0A919VTI7_9ACTN</name>
<reference evidence="3" key="1">
    <citation type="submission" date="2021-03" db="EMBL/GenBank/DDBJ databases">
        <title>Whole genome shotgun sequence of Actinoplanes auranticolor NBRC 12245.</title>
        <authorList>
            <person name="Komaki H."/>
            <person name="Tamura T."/>
        </authorList>
    </citation>
    <scope>NUCLEOTIDE SEQUENCE</scope>
    <source>
        <strain evidence="3">NBRC 12245</strain>
    </source>
</reference>
<feature type="domain" description="AB hydrolase-1" evidence="2">
    <location>
        <begin position="37"/>
        <end position="272"/>
    </location>
</feature>
<sequence length="278" mass="30219">MWDGPESYGDPVVSAKKVIERNAVTVTGRAHAQPMMFAHGYGCDQNMWRSVAPAFLDTHRVVLFDHVGAGRSDLSAYDEERYSTLDGYAGDILEIIDELDLRDVVFVGHSVSAMMGVLAANREPGRFAKLILVGPSPRYINDGDYVGGFDPSDIEAMLESLDSNYLGWSSAMAPVIMGNPERPELSQELTNSFCATDPEIARKFAYVTFMSDNRDDLGKVSIPTLIMQCADDVIAPAVVGDYVHRHVPGSTLVAMNATGHCPNLSAPAETIAAIRTFL</sequence>
<dbReference type="PRINTS" id="PR00111">
    <property type="entry name" value="ABHYDROLASE"/>
</dbReference>